<gene>
    <name evidence="1" type="ORF">KR50_29630</name>
</gene>
<dbReference type="AlphaFoldDB" id="A0A0C2VQJ8"/>
<protein>
    <recommendedName>
        <fullName evidence="3">Cytosolic protein</fullName>
    </recommendedName>
</protein>
<dbReference type="EMBL" id="JXRR01000017">
    <property type="protein sequence ID" value="KIL46288.1"/>
    <property type="molecule type" value="Genomic_DNA"/>
</dbReference>
<sequence length="127" mass="14412">MAGIRGLFKRFSSECETSDQHKEEELQTHYYKASFDKAYSQVEKFYSSPGYTITSESKEHGEMMIQKTSNPKMFIIATIVSTRPLHTAVDIKVSADSAIIGGAYPKLKQEIAACYTYLGKELRKDQR</sequence>
<keyword evidence="2" id="KW-1185">Reference proteome</keyword>
<dbReference type="RefSeq" id="WP_041060002.1">
    <property type="nucleotide sequence ID" value="NZ_JXRR01000017.1"/>
</dbReference>
<proteinExistence type="predicted"/>
<dbReference type="PATRIC" id="fig|220754.4.peg.2975"/>
<reference evidence="1 2" key="1">
    <citation type="submission" date="2015-01" db="EMBL/GenBank/DDBJ databases">
        <title>Jeotgalibacillus campisalis genome sequencing.</title>
        <authorList>
            <person name="Goh K.M."/>
            <person name="Chan K.-G."/>
            <person name="Yaakop A.S."/>
            <person name="Ee R."/>
            <person name="Gan H.M."/>
            <person name="Chan C.S."/>
        </authorList>
    </citation>
    <scope>NUCLEOTIDE SEQUENCE [LARGE SCALE GENOMIC DNA]</scope>
    <source>
        <strain evidence="1 2">SF-57</strain>
    </source>
</reference>
<name>A0A0C2VQJ8_9BACL</name>
<organism evidence="1 2">
    <name type="scientific">Jeotgalibacillus campisalis</name>
    <dbReference type="NCBI Taxonomy" id="220754"/>
    <lineage>
        <taxon>Bacteria</taxon>
        <taxon>Bacillati</taxon>
        <taxon>Bacillota</taxon>
        <taxon>Bacilli</taxon>
        <taxon>Bacillales</taxon>
        <taxon>Caryophanaceae</taxon>
        <taxon>Jeotgalibacillus</taxon>
    </lineage>
</organism>
<comment type="caution">
    <text evidence="1">The sequence shown here is derived from an EMBL/GenBank/DDBJ whole genome shotgun (WGS) entry which is preliminary data.</text>
</comment>
<dbReference type="OrthoDB" id="2353056at2"/>
<accession>A0A0C2VQJ8</accession>
<evidence type="ECO:0000313" key="2">
    <source>
        <dbReference type="Proteomes" id="UP000031972"/>
    </source>
</evidence>
<evidence type="ECO:0000313" key="1">
    <source>
        <dbReference type="EMBL" id="KIL46288.1"/>
    </source>
</evidence>
<dbReference type="Proteomes" id="UP000031972">
    <property type="component" value="Unassembled WGS sequence"/>
</dbReference>
<evidence type="ECO:0008006" key="3">
    <source>
        <dbReference type="Google" id="ProtNLM"/>
    </source>
</evidence>